<protein>
    <submittedName>
        <fullName evidence="1">Uncharacterized protein</fullName>
    </submittedName>
</protein>
<evidence type="ECO:0000313" key="2">
    <source>
        <dbReference type="Proteomes" id="UP000501690"/>
    </source>
</evidence>
<gene>
    <name evidence="1" type="ORF">DEO72_LG8g2183</name>
</gene>
<dbReference type="EMBL" id="CP039352">
    <property type="protein sequence ID" value="QCE04150.1"/>
    <property type="molecule type" value="Genomic_DNA"/>
</dbReference>
<organism evidence="1 2">
    <name type="scientific">Vigna unguiculata</name>
    <name type="common">Cowpea</name>
    <dbReference type="NCBI Taxonomy" id="3917"/>
    <lineage>
        <taxon>Eukaryota</taxon>
        <taxon>Viridiplantae</taxon>
        <taxon>Streptophyta</taxon>
        <taxon>Embryophyta</taxon>
        <taxon>Tracheophyta</taxon>
        <taxon>Spermatophyta</taxon>
        <taxon>Magnoliopsida</taxon>
        <taxon>eudicotyledons</taxon>
        <taxon>Gunneridae</taxon>
        <taxon>Pentapetalae</taxon>
        <taxon>rosids</taxon>
        <taxon>fabids</taxon>
        <taxon>Fabales</taxon>
        <taxon>Fabaceae</taxon>
        <taxon>Papilionoideae</taxon>
        <taxon>50 kb inversion clade</taxon>
        <taxon>NPAAA clade</taxon>
        <taxon>indigoferoid/millettioid clade</taxon>
        <taxon>Phaseoleae</taxon>
        <taxon>Vigna</taxon>
    </lineage>
</organism>
<dbReference type="Proteomes" id="UP000501690">
    <property type="component" value="Linkage Group LG8"/>
</dbReference>
<reference evidence="1 2" key="1">
    <citation type="submission" date="2019-04" db="EMBL/GenBank/DDBJ databases">
        <title>An improved genome assembly and genetic linkage map for asparagus bean, Vigna unguiculata ssp. sesquipedialis.</title>
        <authorList>
            <person name="Xia Q."/>
            <person name="Zhang R."/>
            <person name="Dong Y."/>
        </authorList>
    </citation>
    <scope>NUCLEOTIDE SEQUENCE [LARGE SCALE GENOMIC DNA]</scope>
    <source>
        <tissue evidence="1">Leaf</tissue>
    </source>
</reference>
<evidence type="ECO:0000313" key="1">
    <source>
        <dbReference type="EMBL" id="QCE04150.1"/>
    </source>
</evidence>
<dbReference type="AlphaFoldDB" id="A0A4D6MRL1"/>
<name>A0A4D6MRL1_VIGUN</name>
<sequence length="105" mass="11820">MEHISADQWRRWPHQLRRGSIRVMGSSALRQVMRGGHELSKVQGGLSGSQHSFLHLMDPIHPRVRNASSFSKASSNGQDQAFFSKLESKAKMLSPSHPRVEIPHV</sequence>
<keyword evidence="2" id="KW-1185">Reference proteome</keyword>
<accession>A0A4D6MRL1</accession>
<proteinExistence type="predicted"/>